<gene>
    <name evidence="1" type="ORF">CJP74_01770</name>
</gene>
<proteinExistence type="predicted"/>
<dbReference type="EMBL" id="NRJH01000014">
    <property type="protein sequence ID" value="RIY33478.1"/>
    <property type="molecule type" value="Genomic_DNA"/>
</dbReference>
<evidence type="ECO:0000313" key="2">
    <source>
        <dbReference type="Proteomes" id="UP000266258"/>
    </source>
</evidence>
<dbReference type="OrthoDB" id="5692138at2"/>
<reference evidence="1 2" key="1">
    <citation type="submission" date="2017-08" db="EMBL/GenBank/DDBJ databases">
        <title>Reclassification of Bisgaard taxon 37 and 44.</title>
        <authorList>
            <person name="Christensen H."/>
        </authorList>
    </citation>
    <scope>NUCLEOTIDE SEQUENCE [LARGE SCALE GENOMIC DNA]</scope>
    <source>
        <strain evidence="1 2">B96_4</strain>
    </source>
</reference>
<name>A0A3A1Y8E1_9GAMM</name>
<comment type="caution">
    <text evidence="1">The sequence shown here is derived from an EMBL/GenBank/DDBJ whole genome shotgun (WGS) entry which is preliminary data.</text>
</comment>
<sequence>MLGKTLLALGLGISTLGVQAIPKYENYSYTQLQQELQRLVPLTDVNLIMINFNLNILKKLHNGRQANAKEFLELSSYILFSYFNENYTLNGNTYRADPRIIDIVKLFDTCYHLTKYIQSYDELTVHCKSALLIYLIADFDPDALLTIATYGSIVDAQLKQSKNEPLSNKELALIGLLNKYVGSIDFGFTFKLPPFSVYYDKKRNEVFKESYNVDLVPDQ</sequence>
<dbReference type="Proteomes" id="UP000266258">
    <property type="component" value="Unassembled WGS sequence"/>
</dbReference>
<accession>A0A3A1Y8E1</accession>
<organism evidence="1 2">
    <name type="scientific">Psittacicella melopsittaci</name>
    <dbReference type="NCBI Taxonomy" id="2028576"/>
    <lineage>
        <taxon>Bacteria</taxon>
        <taxon>Pseudomonadati</taxon>
        <taxon>Pseudomonadota</taxon>
        <taxon>Gammaproteobacteria</taxon>
        <taxon>Pasteurellales</taxon>
        <taxon>Psittacicellaceae</taxon>
        <taxon>Psittacicella</taxon>
    </lineage>
</organism>
<dbReference type="RefSeq" id="WP_119496563.1">
    <property type="nucleotide sequence ID" value="NZ_NRJH01000014.1"/>
</dbReference>
<dbReference type="AlphaFoldDB" id="A0A3A1Y8E1"/>
<protein>
    <submittedName>
        <fullName evidence="1">Uncharacterized protein</fullName>
    </submittedName>
</protein>
<evidence type="ECO:0000313" key="1">
    <source>
        <dbReference type="EMBL" id="RIY33478.1"/>
    </source>
</evidence>
<keyword evidence="2" id="KW-1185">Reference proteome</keyword>